<sequence length="60" mass="6818">MAEMDMDKRIAFWLDRFLYECHCRLSGGSAAFPDVASGAGTDYVFPDRFTAHTPWDNVVE</sequence>
<dbReference type="AlphaFoldDB" id="X0ZHJ9"/>
<organism evidence="1">
    <name type="scientific">marine sediment metagenome</name>
    <dbReference type="NCBI Taxonomy" id="412755"/>
    <lineage>
        <taxon>unclassified sequences</taxon>
        <taxon>metagenomes</taxon>
        <taxon>ecological metagenomes</taxon>
    </lineage>
</organism>
<comment type="caution">
    <text evidence="1">The sequence shown here is derived from an EMBL/GenBank/DDBJ whole genome shotgun (WGS) entry which is preliminary data.</text>
</comment>
<dbReference type="EMBL" id="BART01007571">
    <property type="protein sequence ID" value="GAG59838.1"/>
    <property type="molecule type" value="Genomic_DNA"/>
</dbReference>
<evidence type="ECO:0000313" key="1">
    <source>
        <dbReference type="EMBL" id="GAG59838.1"/>
    </source>
</evidence>
<reference evidence="1" key="1">
    <citation type="journal article" date="2014" name="Front. Microbiol.">
        <title>High frequency of phylogenetically diverse reductive dehalogenase-homologous genes in deep subseafloor sedimentary metagenomes.</title>
        <authorList>
            <person name="Kawai M."/>
            <person name="Futagami T."/>
            <person name="Toyoda A."/>
            <person name="Takaki Y."/>
            <person name="Nishi S."/>
            <person name="Hori S."/>
            <person name="Arai W."/>
            <person name="Tsubouchi T."/>
            <person name="Morono Y."/>
            <person name="Uchiyama I."/>
            <person name="Ito T."/>
            <person name="Fujiyama A."/>
            <person name="Inagaki F."/>
            <person name="Takami H."/>
        </authorList>
    </citation>
    <scope>NUCLEOTIDE SEQUENCE</scope>
    <source>
        <strain evidence="1">Expedition CK06-06</strain>
    </source>
</reference>
<accession>X0ZHJ9</accession>
<name>X0ZHJ9_9ZZZZ</name>
<protein>
    <submittedName>
        <fullName evidence="1">Uncharacterized protein</fullName>
    </submittedName>
</protein>
<proteinExistence type="predicted"/>
<gene>
    <name evidence="1" type="ORF">S01H4_17203</name>
</gene>